<feature type="transmembrane region" description="Helical" evidence="13">
    <location>
        <begin position="70"/>
        <end position="93"/>
    </location>
</feature>
<protein>
    <recommendedName>
        <fullName evidence="4">histidine kinase</fullName>
        <ecNumber evidence="4">2.7.13.3</ecNumber>
    </recommendedName>
</protein>
<evidence type="ECO:0000256" key="10">
    <source>
        <dbReference type="ARBA" id="ARBA00023012"/>
    </source>
</evidence>
<reference evidence="16 17" key="2">
    <citation type="journal article" date="2010" name="J Osaka Dent Univ">
        <title>Isolation and identification of Rothia mucilaginosa from persistent apical periodontitis lesions.</title>
        <authorList>
            <person name="Yamane K."/>
            <person name="Yoshida M."/>
            <person name="Fujihira T."/>
            <person name="Baba T."/>
            <person name="Tsuji N."/>
            <person name="Hayashi H."/>
            <person name="Sugimori C."/>
            <person name="Yamanaka T."/>
            <person name="Mashimo C."/>
            <person name="Nambu T."/>
            <person name="Kawai H."/>
            <person name="Fukushima H."/>
        </authorList>
    </citation>
    <scope>NUCLEOTIDE SEQUENCE [LARGE SCALE GENOMIC DNA]</scope>
    <source>
        <strain evidence="16 17">DY-18</strain>
    </source>
</reference>
<feature type="region of interest" description="Disordered" evidence="12">
    <location>
        <begin position="104"/>
        <end position="125"/>
    </location>
</feature>
<evidence type="ECO:0000256" key="5">
    <source>
        <dbReference type="ARBA" id="ARBA00022553"/>
    </source>
</evidence>
<evidence type="ECO:0000256" key="8">
    <source>
        <dbReference type="ARBA" id="ARBA00022777"/>
    </source>
</evidence>
<keyword evidence="17" id="KW-1185">Reference proteome</keyword>
<evidence type="ECO:0000256" key="12">
    <source>
        <dbReference type="SAM" id="MobiDB-lite"/>
    </source>
</evidence>
<dbReference type="EC" id="2.7.13.3" evidence="4"/>
<dbReference type="GO" id="GO:0005509">
    <property type="term" value="F:calcium ion binding"/>
    <property type="evidence" value="ECO:0007669"/>
    <property type="project" value="UniProtKB-ARBA"/>
</dbReference>
<dbReference type="GO" id="GO:0005886">
    <property type="term" value="C:plasma membrane"/>
    <property type="evidence" value="ECO:0007669"/>
    <property type="project" value="UniProtKB-SubCell"/>
</dbReference>
<comment type="catalytic activity">
    <reaction evidence="1">
        <text>ATP + protein L-histidine = ADP + protein N-phospho-L-histidine.</text>
        <dbReference type="EC" id="2.7.13.3"/>
    </reaction>
</comment>
<dbReference type="Gene3D" id="6.10.340.10">
    <property type="match status" value="1"/>
</dbReference>
<evidence type="ECO:0000256" key="1">
    <source>
        <dbReference type="ARBA" id="ARBA00000085"/>
    </source>
</evidence>
<dbReference type="InterPro" id="IPR005467">
    <property type="entry name" value="His_kinase_dom"/>
</dbReference>
<feature type="transmembrane region" description="Helical" evidence="13">
    <location>
        <begin position="231"/>
        <end position="255"/>
    </location>
</feature>
<dbReference type="PRINTS" id="PR00344">
    <property type="entry name" value="BCTRLSENSOR"/>
</dbReference>
<evidence type="ECO:0000256" key="9">
    <source>
        <dbReference type="ARBA" id="ARBA00022989"/>
    </source>
</evidence>
<dbReference type="InterPro" id="IPR036097">
    <property type="entry name" value="HisK_dim/P_sf"/>
</dbReference>
<dbReference type="eggNOG" id="COG2205">
    <property type="taxonomic scope" value="Bacteria"/>
</dbReference>
<name>D2NQE1_ROTMD</name>
<dbReference type="Gene3D" id="3.30.565.10">
    <property type="entry name" value="Histidine kinase-like ATPase, C-terminal domain"/>
    <property type="match status" value="1"/>
</dbReference>
<dbReference type="CDD" id="cd00082">
    <property type="entry name" value="HisKA"/>
    <property type="match status" value="1"/>
</dbReference>
<reference evidence="17" key="1">
    <citation type="submission" date="2009-07" db="EMBL/GenBank/DDBJ databases">
        <title>Complete genome sequence of Rothia mucilaginosa DJ.</title>
        <authorList>
            <person name="Yamane K."/>
            <person name="Nambu T."/>
            <person name="Mashimo C."/>
            <person name="Sugimori C."/>
            <person name="Yamanaka T."/>
            <person name="Leung K."/>
            <person name="Fukushima H."/>
        </authorList>
    </citation>
    <scope>NUCLEOTIDE SEQUENCE [LARGE SCALE GENOMIC DNA]</scope>
    <source>
        <strain evidence="17">DY-18</strain>
    </source>
</reference>
<feature type="domain" description="Histidine kinase" evidence="14">
    <location>
        <begin position="333"/>
        <end position="548"/>
    </location>
</feature>
<feature type="region of interest" description="Disordered" evidence="12">
    <location>
        <begin position="1"/>
        <end position="36"/>
    </location>
</feature>
<evidence type="ECO:0000256" key="13">
    <source>
        <dbReference type="SAM" id="Phobius"/>
    </source>
</evidence>
<dbReference type="PANTHER" id="PTHR45436">
    <property type="entry name" value="SENSOR HISTIDINE KINASE YKOH"/>
    <property type="match status" value="1"/>
</dbReference>
<dbReference type="PROSITE" id="PS50109">
    <property type="entry name" value="HIS_KIN"/>
    <property type="match status" value="1"/>
</dbReference>
<dbReference type="SUPFAM" id="SSF55874">
    <property type="entry name" value="ATPase domain of HSP90 chaperone/DNA topoisomerase II/histidine kinase"/>
    <property type="match status" value="1"/>
</dbReference>
<organism evidence="16 17">
    <name type="scientific">Rothia mucilaginosa (strain DY-18)</name>
    <name type="common">Stomatococcus mucilaginosus</name>
    <dbReference type="NCBI Taxonomy" id="680646"/>
    <lineage>
        <taxon>Bacteria</taxon>
        <taxon>Bacillati</taxon>
        <taxon>Actinomycetota</taxon>
        <taxon>Actinomycetes</taxon>
        <taxon>Micrococcales</taxon>
        <taxon>Micrococcaceae</taxon>
        <taxon>Rothia</taxon>
    </lineage>
</organism>
<dbReference type="Pfam" id="PF00512">
    <property type="entry name" value="HisKA"/>
    <property type="match status" value="1"/>
</dbReference>
<keyword evidence="8 16" id="KW-0418">Kinase</keyword>
<comment type="cofactor">
    <cofactor evidence="2">
        <name>a divalent metal cation</name>
        <dbReference type="ChEBI" id="CHEBI:60240"/>
    </cofactor>
</comment>
<dbReference type="InterPro" id="IPR004358">
    <property type="entry name" value="Sig_transdc_His_kin-like_C"/>
</dbReference>
<dbReference type="FunFam" id="3.30.565.10:FF:000006">
    <property type="entry name" value="Sensor histidine kinase WalK"/>
    <property type="match status" value="1"/>
</dbReference>
<dbReference type="GO" id="GO:0000155">
    <property type="term" value="F:phosphorelay sensor kinase activity"/>
    <property type="evidence" value="ECO:0007669"/>
    <property type="project" value="InterPro"/>
</dbReference>
<feature type="domain" description="HAMP" evidence="15">
    <location>
        <begin position="256"/>
        <end position="318"/>
    </location>
</feature>
<keyword evidence="7 13" id="KW-0812">Transmembrane</keyword>
<evidence type="ECO:0000256" key="11">
    <source>
        <dbReference type="ARBA" id="ARBA00023136"/>
    </source>
</evidence>
<evidence type="ECO:0000313" key="16">
    <source>
        <dbReference type="EMBL" id="BAI63867.1"/>
    </source>
</evidence>
<dbReference type="AlphaFoldDB" id="D2NQE1"/>
<dbReference type="SUPFAM" id="SSF47384">
    <property type="entry name" value="Homodimeric domain of signal transducing histidine kinase"/>
    <property type="match status" value="1"/>
</dbReference>
<dbReference type="RefSeq" id="WP_012902661.1">
    <property type="nucleotide sequence ID" value="NC_013715.1"/>
</dbReference>
<keyword evidence="11 13" id="KW-0472">Membrane</keyword>
<reference evidence="16 17" key="3">
    <citation type="journal article" date="2010" name="Sequencing">
        <title>Complete Genome Sequence of Rothia mucilaginosa DY-18: A Clinical Isolate with Dense Meshwork-Like Structures from a Persistent Apical Periodontitis Lesion.</title>
        <authorList>
            <person name="Yamane K."/>
            <person name="Nambu T."/>
            <person name="Yamanaka T."/>
            <person name="Mashimo C."/>
            <person name="Sugimori C."/>
            <person name="Leung K.-P."/>
            <person name="Fukushima H."/>
        </authorList>
    </citation>
    <scope>NUCLEOTIDE SEQUENCE [LARGE SCALE GENOMIC DNA]</scope>
    <source>
        <strain evidence="16 17">DY-18</strain>
    </source>
</reference>
<evidence type="ECO:0000259" key="15">
    <source>
        <dbReference type="PROSITE" id="PS50885"/>
    </source>
</evidence>
<evidence type="ECO:0000256" key="6">
    <source>
        <dbReference type="ARBA" id="ARBA00022679"/>
    </source>
</evidence>
<evidence type="ECO:0000313" key="17">
    <source>
        <dbReference type="Proteomes" id="UP000001883"/>
    </source>
</evidence>
<dbReference type="SMART" id="SM00304">
    <property type="entry name" value="HAMP"/>
    <property type="match status" value="1"/>
</dbReference>
<dbReference type="SMART" id="SM00388">
    <property type="entry name" value="HisKA"/>
    <property type="match status" value="1"/>
</dbReference>
<dbReference type="Pfam" id="PF02518">
    <property type="entry name" value="HATPase_c"/>
    <property type="match status" value="1"/>
</dbReference>
<sequence length="554" mass="59711">MFVGSYSPGETASPDNEATRPLRAGSPAQDGATPSRGNFFVRLRAAWKSMRNPEASPEELGYVPHLRSRLIAILVTALGIACLIIGLSTYVTLQNSLYQQAQSDLKETSHRVVQPTSRDGKREEVDCSDLQKSSSLFAPGQASGTIITCVESEGAVEIASKLTKEGTVQTLSANDQVTLGTMALNATREEVREVKLESGLYLVKITPKANSDADAQVVGIPLANVQQTLTIFVIVVSLGSIAVMVGAGVAGSYIIRGTMKPLERVSAVATDVAHLDLEEHTISSAVRVDPRDSDPRTEVGAVGYALNQLLDNVNSALEVRERTEHQIRAFIADASHELRTPLAAIKGYSDMLRWTEPLSESGQSSLARIDSQTERMSRLVEDLLTLARLDEGREPKLEQVDLTELVLECTSDMQAAARTHEWHLNLPDEPVEVVADRSQIQRVILNLLSNARKHTDEGTRVTAGLSVDAARREAVVTVADNGPGIAPDFLPKIFDRFTRADKARSGSDGTTGLGLAIVQAIVQAHGGSIQVQSQPGHTVFTVRLPLDARLQPVA</sequence>
<dbReference type="InterPro" id="IPR036890">
    <property type="entry name" value="HATPase_C_sf"/>
</dbReference>
<dbReference type="InterPro" id="IPR003660">
    <property type="entry name" value="HAMP_dom"/>
</dbReference>
<accession>D2NQE1</accession>
<dbReference type="KEGG" id="rmu:RMDY18_00350"/>
<gene>
    <name evidence="16" type="ordered locus">RMDY18_00350</name>
</gene>
<evidence type="ECO:0000256" key="4">
    <source>
        <dbReference type="ARBA" id="ARBA00012438"/>
    </source>
</evidence>
<evidence type="ECO:0000256" key="3">
    <source>
        <dbReference type="ARBA" id="ARBA00004236"/>
    </source>
</evidence>
<dbReference type="PROSITE" id="PS50885">
    <property type="entry name" value="HAMP"/>
    <property type="match status" value="1"/>
</dbReference>
<evidence type="ECO:0000256" key="2">
    <source>
        <dbReference type="ARBA" id="ARBA00001968"/>
    </source>
</evidence>
<dbReference type="Proteomes" id="UP000001883">
    <property type="component" value="Chromosome"/>
</dbReference>
<dbReference type="STRING" id="680646.RMDY18_00350"/>
<keyword evidence="5" id="KW-0597">Phosphoprotein</keyword>
<keyword evidence="10" id="KW-0902">Two-component regulatory system</keyword>
<dbReference type="PANTHER" id="PTHR45436:SF5">
    <property type="entry name" value="SENSOR HISTIDINE KINASE TRCS"/>
    <property type="match status" value="1"/>
</dbReference>
<evidence type="ECO:0000259" key="14">
    <source>
        <dbReference type="PROSITE" id="PS50109"/>
    </source>
</evidence>
<dbReference type="Gene3D" id="1.10.287.130">
    <property type="match status" value="1"/>
</dbReference>
<dbReference type="SMART" id="SM00387">
    <property type="entry name" value="HATPase_c"/>
    <property type="match status" value="1"/>
</dbReference>
<dbReference type="InterPro" id="IPR003661">
    <property type="entry name" value="HisK_dim/P_dom"/>
</dbReference>
<dbReference type="InterPro" id="IPR050428">
    <property type="entry name" value="TCS_sensor_his_kinase"/>
</dbReference>
<keyword evidence="9 13" id="KW-1133">Transmembrane helix</keyword>
<comment type="subcellular location">
    <subcellularLocation>
        <location evidence="3">Cell membrane</location>
    </subcellularLocation>
</comment>
<dbReference type="InterPro" id="IPR003594">
    <property type="entry name" value="HATPase_dom"/>
</dbReference>
<keyword evidence="6" id="KW-0808">Transferase</keyword>
<evidence type="ECO:0000256" key="7">
    <source>
        <dbReference type="ARBA" id="ARBA00022692"/>
    </source>
</evidence>
<dbReference type="HOGENOM" id="CLU_000445_89_6_11"/>
<dbReference type="FunFam" id="1.10.287.130:FF:000001">
    <property type="entry name" value="Two-component sensor histidine kinase"/>
    <property type="match status" value="1"/>
</dbReference>
<proteinExistence type="predicted"/>
<dbReference type="CDD" id="cd00075">
    <property type="entry name" value="HATPase"/>
    <property type="match status" value="1"/>
</dbReference>
<dbReference type="EMBL" id="AP011540">
    <property type="protein sequence ID" value="BAI63867.1"/>
    <property type="molecule type" value="Genomic_DNA"/>
</dbReference>